<gene>
    <name evidence="1" type="ORF">Taro_046111</name>
</gene>
<organism evidence="1 2">
    <name type="scientific">Colocasia esculenta</name>
    <name type="common">Wild taro</name>
    <name type="synonym">Arum esculentum</name>
    <dbReference type="NCBI Taxonomy" id="4460"/>
    <lineage>
        <taxon>Eukaryota</taxon>
        <taxon>Viridiplantae</taxon>
        <taxon>Streptophyta</taxon>
        <taxon>Embryophyta</taxon>
        <taxon>Tracheophyta</taxon>
        <taxon>Spermatophyta</taxon>
        <taxon>Magnoliopsida</taxon>
        <taxon>Liliopsida</taxon>
        <taxon>Araceae</taxon>
        <taxon>Aroideae</taxon>
        <taxon>Colocasieae</taxon>
        <taxon>Colocasia</taxon>
    </lineage>
</organism>
<evidence type="ECO:0000313" key="1">
    <source>
        <dbReference type="EMBL" id="MQM13188.1"/>
    </source>
</evidence>
<name>A0A843X1L1_COLES</name>
<evidence type="ECO:0000313" key="2">
    <source>
        <dbReference type="Proteomes" id="UP000652761"/>
    </source>
</evidence>
<dbReference type="Proteomes" id="UP000652761">
    <property type="component" value="Unassembled WGS sequence"/>
</dbReference>
<proteinExistence type="predicted"/>
<accession>A0A843X1L1</accession>
<dbReference type="AlphaFoldDB" id="A0A843X1L1"/>
<sequence>MEQDLEKPLLPTKSSSGNGMGLVAFGVRGSCVFIAPYVHEVLWGAWAQSSRSNPLIPCSHVSRKNHIFELQTKCVDTQTECVDTTGYYFRSGFWEGQLLTRSFGGSRSARDSLGRHVHVTAGLSERVHVCRVSPAGCSGDNRADEGSARPGRFAVGISRRFDLLELGLASSHREDDTWSGGNLVRALFFAFFVKVLMSLGDLDDGFRSRVRTCYRGCSESRDQVATPHAVAF</sequence>
<comment type="caution">
    <text evidence="1">The sequence shown here is derived from an EMBL/GenBank/DDBJ whole genome shotgun (WGS) entry which is preliminary data.</text>
</comment>
<keyword evidence="2" id="KW-1185">Reference proteome</keyword>
<protein>
    <submittedName>
        <fullName evidence="1">Uncharacterized protein</fullName>
    </submittedName>
</protein>
<reference evidence="1" key="1">
    <citation type="submission" date="2017-07" db="EMBL/GenBank/DDBJ databases">
        <title>Taro Niue Genome Assembly and Annotation.</title>
        <authorList>
            <person name="Atibalentja N."/>
            <person name="Keating K."/>
            <person name="Fields C.J."/>
        </authorList>
    </citation>
    <scope>NUCLEOTIDE SEQUENCE</scope>
    <source>
        <strain evidence="1">Niue_2</strain>
        <tissue evidence="1">Leaf</tissue>
    </source>
</reference>
<dbReference type="EMBL" id="NMUH01005598">
    <property type="protein sequence ID" value="MQM13188.1"/>
    <property type="molecule type" value="Genomic_DNA"/>
</dbReference>